<evidence type="ECO:0000256" key="3">
    <source>
        <dbReference type="ARBA" id="ARBA00022942"/>
    </source>
</evidence>
<keyword evidence="3" id="KW-0647">Proteasome</keyword>
<evidence type="ECO:0000256" key="5">
    <source>
        <dbReference type="SAM" id="MobiDB-lite"/>
    </source>
</evidence>
<dbReference type="PANTHER" id="PTHR19857">
    <property type="entry name" value="MITOCHONDRIAL DIVISION PROTEIN 1-RELATED"/>
    <property type="match status" value="1"/>
</dbReference>
<dbReference type="VEuPathDB" id="FungiDB:PSHT_05102"/>
<dbReference type="GO" id="GO:0000502">
    <property type="term" value="C:proteasome complex"/>
    <property type="evidence" value="ECO:0007669"/>
    <property type="project" value="UniProtKB-KW"/>
</dbReference>
<comment type="similarity">
    <text evidence="4">Belongs to the WD repeat PAAF1/RPN14 family.</text>
</comment>
<proteinExistence type="inferred from homology"/>
<keyword evidence="1" id="KW-0853">WD repeat</keyword>
<dbReference type="EMBL" id="PKSM01000055">
    <property type="protein sequence ID" value="POW19078.1"/>
    <property type="molecule type" value="Genomic_DNA"/>
</dbReference>
<keyword evidence="7" id="KW-1185">Reference proteome</keyword>
<accession>A0A2S4WBD2</accession>
<evidence type="ECO:0000256" key="2">
    <source>
        <dbReference type="ARBA" id="ARBA00022737"/>
    </source>
</evidence>
<dbReference type="InterPro" id="IPR036322">
    <property type="entry name" value="WD40_repeat_dom_sf"/>
</dbReference>
<comment type="caution">
    <text evidence="6">The sequence shown here is derived from an EMBL/GenBank/DDBJ whole genome shotgun (WGS) entry which is preliminary data.</text>
</comment>
<dbReference type="Gene3D" id="2.130.10.10">
    <property type="entry name" value="YVTN repeat-like/Quinoprotein amine dehydrogenase"/>
    <property type="match status" value="1"/>
</dbReference>
<dbReference type="VEuPathDB" id="FungiDB:PSTT_16681"/>
<dbReference type="InterPro" id="IPR015943">
    <property type="entry name" value="WD40/YVTN_repeat-like_dom_sf"/>
</dbReference>
<keyword evidence="2" id="KW-0677">Repeat</keyword>
<gene>
    <name evidence="6" type="ORF">PSHT_05102</name>
</gene>
<dbReference type="InterPro" id="IPR051179">
    <property type="entry name" value="WD_repeat_multifunction"/>
</dbReference>
<reference evidence="7" key="3">
    <citation type="journal article" date="2018" name="Mol. Plant Microbe Interact.">
        <title>Genome sequence resources for the wheat stripe rust pathogen (Puccinia striiformis f. sp. tritici) and the barley stripe rust pathogen (Puccinia striiformis f. sp. hordei).</title>
        <authorList>
            <person name="Xia C."/>
            <person name="Wang M."/>
            <person name="Yin C."/>
            <person name="Cornejo O.E."/>
            <person name="Hulbert S.H."/>
            <person name="Chen X."/>
        </authorList>
    </citation>
    <scope>NUCLEOTIDE SEQUENCE [LARGE SCALE GENOMIC DNA]</scope>
    <source>
        <strain evidence="7">93TX-2</strain>
    </source>
</reference>
<protein>
    <recommendedName>
        <fullName evidence="8">Proteasomal ATPase-associated factor 1</fullName>
    </recommendedName>
</protein>
<evidence type="ECO:0008006" key="8">
    <source>
        <dbReference type="Google" id="ProtNLM"/>
    </source>
</evidence>
<sequence length="531" mass="58041">MTMNFLPVINIQHDFPEVISDLKNELCLAEDIWISCYRVLDKSGTTKSVHGKVRVTSDTSIDNNNNDQNQNSSMSPINLAGRDGVECRWADHSTYSVSHTPLDMETFADILTRRLRTYIQQLAVIVSCQTLSIPPTLVSFPTQVIKGVQTNGIECMDVAGDWIVTGGKNGKLRLDRWRTSSNSLDCNLDQFRIGKGHVSDLTSCQFFPSGEVILTTSIDMTAKIYSINPDPSTPISSNTNETTKIMMNVRSLGPPHGRGVGGGGMIGKGKEIVTFCRDGKLRLWNLAESKVVIESDTWSSSTSSESDVLAMKVVEKRFLDRTGTEEIRSPTIEKPNDQFFLILGLSTGALHFVDLPTLKPIKLSSTSSTEDDNDSSPIDAIAVSPFSDMVAYGTRSGRVRLITLNWRRSSSSSSSSCCSTSSSENMEIESLSVTIMASWQRMTAAINSLEFIEQGTALLVAGDDGLPYRINNISDIHSPSSVLDIEEFAGFDCDPVSAIRSSSSTGVNCSQNMFAAGKDGHIRIWSRSHSP</sequence>
<dbReference type="InterPro" id="IPR001680">
    <property type="entry name" value="WD40_rpt"/>
</dbReference>
<evidence type="ECO:0000313" key="7">
    <source>
        <dbReference type="Proteomes" id="UP000238274"/>
    </source>
</evidence>
<dbReference type="SUPFAM" id="SSF50978">
    <property type="entry name" value="WD40 repeat-like"/>
    <property type="match status" value="1"/>
</dbReference>
<evidence type="ECO:0000256" key="4">
    <source>
        <dbReference type="ARBA" id="ARBA00038321"/>
    </source>
</evidence>
<reference evidence="7" key="2">
    <citation type="journal article" date="2018" name="BMC Genomics">
        <title>Genomic insights into host adaptation between the wheat stripe rust pathogen (Puccinia striiformis f. sp. tritici) and the barley stripe rust pathogen (Puccinia striiformis f. sp. hordei).</title>
        <authorList>
            <person name="Xia C."/>
            <person name="Wang M."/>
            <person name="Yin C."/>
            <person name="Cornejo O.E."/>
            <person name="Hulbert S.H."/>
            <person name="Chen X."/>
        </authorList>
    </citation>
    <scope>NUCLEOTIDE SEQUENCE [LARGE SCALE GENOMIC DNA]</scope>
    <source>
        <strain evidence="7">93TX-2</strain>
    </source>
</reference>
<evidence type="ECO:0000256" key="1">
    <source>
        <dbReference type="ARBA" id="ARBA00022574"/>
    </source>
</evidence>
<dbReference type="OrthoDB" id="10257301at2759"/>
<dbReference type="AlphaFoldDB" id="A0A2S4WBD2"/>
<dbReference type="SMART" id="SM00320">
    <property type="entry name" value="WD40"/>
    <property type="match status" value="6"/>
</dbReference>
<dbReference type="Pfam" id="PF00400">
    <property type="entry name" value="WD40"/>
    <property type="match status" value="1"/>
</dbReference>
<feature type="compositionally biased region" description="Low complexity" evidence="5">
    <location>
        <begin position="62"/>
        <end position="73"/>
    </location>
</feature>
<reference evidence="6 7" key="1">
    <citation type="submission" date="2017-12" db="EMBL/GenBank/DDBJ databases">
        <title>Gene loss provides genomic basis for host adaptation in cereal stripe rust fungi.</title>
        <authorList>
            <person name="Xia C."/>
        </authorList>
    </citation>
    <scope>NUCLEOTIDE SEQUENCE [LARGE SCALE GENOMIC DNA]</scope>
    <source>
        <strain evidence="6 7">93TX-2</strain>
    </source>
</reference>
<organism evidence="6 7">
    <name type="scientific">Puccinia striiformis</name>
    <dbReference type="NCBI Taxonomy" id="27350"/>
    <lineage>
        <taxon>Eukaryota</taxon>
        <taxon>Fungi</taxon>
        <taxon>Dikarya</taxon>
        <taxon>Basidiomycota</taxon>
        <taxon>Pucciniomycotina</taxon>
        <taxon>Pucciniomycetes</taxon>
        <taxon>Pucciniales</taxon>
        <taxon>Pucciniaceae</taxon>
        <taxon>Puccinia</taxon>
    </lineage>
</organism>
<dbReference type="Proteomes" id="UP000238274">
    <property type="component" value="Unassembled WGS sequence"/>
</dbReference>
<name>A0A2S4WBD2_9BASI</name>
<feature type="region of interest" description="Disordered" evidence="5">
    <location>
        <begin position="57"/>
        <end position="76"/>
    </location>
</feature>
<dbReference type="PANTHER" id="PTHR19857:SF19">
    <property type="entry name" value="26S PROTEASOME REGULATORY SUBUNIT RPN14"/>
    <property type="match status" value="1"/>
</dbReference>
<evidence type="ECO:0000313" key="6">
    <source>
        <dbReference type="EMBL" id="POW19078.1"/>
    </source>
</evidence>